<gene>
    <name evidence="1" type="ORF">LOK49_LG05G00054</name>
</gene>
<organism evidence="1 2">
    <name type="scientific">Camellia lanceoleosa</name>
    <dbReference type="NCBI Taxonomy" id="1840588"/>
    <lineage>
        <taxon>Eukaryota</taxon>
        <taxon>Viridiplantae</taxon>
        <taxon>Streptophyta</taxon>
        <taxon>Embryophyta</taxon>
        <taxon>Tracheophyta</taxon>
        <taxon>Spermatophyta</taxon>
        <taxon>Magnoliopsida</taxon>
        <taxon>eudicotyledons</taxon>
        <taxon>Gunneridae</taxon>
        <taxon>Pentapetalae</taxon>
        <taxon>asterids</taxon>
        <taxon>Ericales</taxon>
        <taxon>Theaceae</taxon>
        <taxon>Camellia</taxon>
    </lineage>
</organism>
<accession>A0ACC0HLN6</accession>
<comment type="caution">
    <text evidence="1">The sequence shown here is derived from an EMBL/GenBank/DDBJ whole genome shotgun (WGS) entry which is preliminary data.</text>
</comment>
<name>A0ACC0HLN6_9ERIC</name>
<evidence type="ECO:0000313" key="2">
    <source>
        <dbReference type="Proteomes" id="UP001060215"/>
    </source>
</evidence>
<reference evidence="1 2" key="1">
    <citation type="journal article" date="2022" name="Plant J.">
        <title>Chromosome-level genome of Camellia lanceoleosa provides a valuable resource for understanding genome evolution and self-incompatibility.</title>
        <authorList>
            <person name="Gong W."/>
            <person name="Xiao S."/>
            <person name="Wang L."/>
            <person name="Liao Z."/>
            <person name="Chang Y."/>
            <person name="Mo W."/>
            <person name="Hu G."/>
            <person name="Li W."/>
            <person name="Zhao G."/>
            <person name="Zhu H."/>
            <person name="Hu X."/>
            <person name="Ji K."/>
            <person name="Xiang X."/>
            <person name="Song Q."/>
            <person name="Yuan D."/>
            <person name="Jin S."/>
            <person name="Zhang L."/>
        </authorList>
    </citation>
    <scope>NUCLEOTIDE SEQUENCE [LARGE SCALE GENOMIC DNA]</scope>
    <source>
        <strain evidence="1">SQ_2022a</strain>
    </source>
</reference>
<evidence type="ECO:0000313" key="1">
    <source>
        <dbReference type="EMBL" id="KAI8013588.1"/>
    </source>
</evidence>
<protein>
    <submittedName>
        <fullName evidence="1">Bax inhibitor 1</fullName>
    </submittedName>
</protein>
<sequence length="109" mass="11741">MAACDVGLMILSRTCVRSLRSSKPISNRFISHSLCCALIASAAGACLHILWNIGGLLTTLGYLGSIVWLPSTPPYEEQQKRVSLLMVDALFEGASIAPLIELAIEIDPR</sequence>
<dbReference type="EMBL" id="CM045761">
    <property type="protein sequence ID" value="KAI8013588.1"/>
    <property type="molecule type" value="Genomic_DNA"/>
</dbReference>
<dbReference type="Proteomes" id="UP001060215">
    <property type="component" value="Chromosome 4"/>
</dbReference>
<proteinExistence type="predicted"/>
<keyword evidence="2" id="KW-1185">Reference proteome</keyword>